<dbReference type="Gene3D" id="3.20.20.100">
    <property type="entry name" value="NADP-dependent oxidoreductase domain"/>
    <property type="match status" value="1"/>
</dbReference>
<dbReference type="OrthoDB" id="2310150at2759"/>
<dbReference type="STRING" id="33097.A0A150FXJ9"/>
<evidence type="ECO:0000256" key="1">
    <source>
        <dbReference type="ARBA" id="ARBA00023002"/>
    </source>
</evidence>
<dbReference type="GO" id="GO:0016491">
    <property type="term" value="F:oxidoreductase activity"/>
    <property type="evidence" value="ECO:0007669"/>
    <property type="project" value="UniProtKB-KW"/>
</dbReference>
<dbReference type="Pfam" id="PF00248">
    <property type="entry name" value="Aldo_ket_red"/>
    <property type="match status" value="1"/>
</dbReference>
<organism evidence="3 4">
    <name type="scientific">Gonium pectorale</name>
    <name type="common">Green alga</name>
    <dbReference type="NCBI Taxonomy" id="33097"/>
    <lineage>
        <taxon>Eukaryota</taxon>
        <taxon>Viridiplantae</taxon>
        <taxon>Chlorophyta</taxon>
        <taxon>core chlorophytes</taxon>
        <taxon>Chlorophyceae</taxon>
        <taxon>CS clade</taxon>
        <taxon>Chlamydomonadales</taxon>
        <taxon>Volvocaceae</taxon>
        <taxon>Gonium</taxon>
    </lineage>
</organism>
<dbReference type="InterPro" id="IPR036812">
    <property type="entry name" value="NAD(P)_OxRdtase_dom_sf"/>
</dbReference>
<dbReference type="PANTHER" id="PTHR43364:SF4">
    <property type="entry name" value="NAD(P)-LINKED OXIDOREDUCTASE SUPERFAMILY PROTEIN"/>
    <property type="match status" value="1"/>
</dbReference>
<keyword evidence="4" id="KW-1185">Reference proteome</keyword>
<gene>
    <name evidence="3" type="ORF">GPECTOR_244g596</name>
</gene>
<sequence>MRHCAAADAAGLPRPATVQNSYSLLHRTFEGDLAEVCAPHNLNLGLLPWIALAGGALTGKYLPHGARPPPGCRLTLFPERYARFTTPRVAAAVSEYVKIAAEAGLTPAQLGYAWCRSRWFIPSVLVGATSTAQLAENLGAWAAEEALPEAVIERIELVHAQHRNPALYD</sequence>
<reference evidence="4" key="1">
    <citation type="journal article" date="2016" name="Nat. Commun.">
        <title>The Gonium pectorale genome demonstrates co-option of cell cycle regulation during the evolution of multicellularity.</title>
        <authorList>
            <person name="Hanschen E.R."/>
            <person name="Marriage T.N."/>
            <person name="Ferris P.J."/>
            <person name="Hamaji T."/>
            <person name="Toyoda A."/>
            <person name="Fujiyama A."/>
            <person name="Neme R."/>
            <person name="Noguchi H."/>
            <person name="Minakuchi Y."/>
            <person name="Suzuki M."/>
            <person name="Kawai-Toyooka H."/>
            <person name="Smith D.R."/>
            <person name="Sparks H."/>
            <person name="Anderson J."/>
            <person name="Bakaric R."/>
            <person name="Luria V."/>
            <person name="Karger A."/>
            <person name="Kirschner M.W."/>
            <person name="Durand P.M."/>
            <person name="Michod R.E."/>
            <person name="Nozaki H."/>
            <person name="Olson B.J."/>
        </authorList>
    </citation>
    <scope>NUCLEOTIDE SEQUENCE [LARGE SCALE GENOMIC DNA]</scope>
    <source>
        <strain evidence="4">NIES-2863</strain>
    </source>
</reference>
<dbReference type="AlphaFoldDB" id="A0A150FXJ9"/>
<dbReference type="PANTHER" id="PTHR43364">
    <property type="entry name" value="NADH-SPECIFIC METHYLGLYOXAL REDUCTASE-RELATED"/>
    <property type="match status" value="1"/>
</dbReference>
<feature type="domain" description="NADP-dependent oxidoreductase" evidence="2">
    <location>
        <begin position="8"/>
        <end position="156"/>
    </location>
</feature>
<evidence type="ECO:0000313" key="3">
    <source>
        <dbReference type="EMBL" id="KXZ41915.1"/>
    </source>
</evidence>
<comment type="caution">
    <text evidence="3">The sequence shown here is derived from an EMBL/GenBank/DDBJ whole genome shotgun (WGS) entry which is preliminary data.</text>
</comment>
<proteinExistence type="predicted"/>
<dbReference type="InterPro" id="IPR050523">
    <property type="entry name" value="AKR_Detox_Biosynth"/>
</dbReference>
<keyword evidence="1" id="KW-0560">Oxidoreductase</keyword>
<name>A0A150FXJ9_GONPE</name>
<evidence type="ECO:0000313" key="4">
    <source>
        <dbReference type="Proteomes" id="UP000075714"/>
    </source>
</evidence>
<evidence type="ECO:0000259" key="2">
    <source>
        <dbReference type="Pfam" id="PF00248"/>
    </source>
</evidence>
<dbReference type="InterPro" id="IPR023210">
    <property type="entry name" value="NADP_OxRdtase_dom"/>
</dbReference>
<accession>A0A150FXJ9</accession>
<dbReference type="Proteomes" id="UP000075714">
    <property type="component" value="Unassembled WGS sequence"/>
</dbReference>
<dbReference type="EMBL" id="LSYV01000243">
    <property type="protein sequence ID" value="KXZ41915.1"/>
    <property type="molecule type" value="Genomic_DNA"/>
</dbReference>
<protein>
    <recommendedName>
        <fullName evidence="2">NADP-dependent oxidoreductase domain-containing protein</fullName>
    </recommendedName>
</protein>
<dbReference type="SUPFAM" id="SSF51430">
    <property type="entry name" value="NAD(P)-linked oxidoreductase"/>
    <property type="match status" value="1"/>
</dbReference>